<dbReference type="GO" id="GO:0030152">
    <property type="term" value="P:bacteriocin biosynthetic process"/>
    <property type="evidence" value="ECO:0007669"/>
    <property type="project" value="InterPro"/>
</dbReference>
<evidence type="ECO:0000313" key="1">
    <source>
        <dbReference type="EMBL" id="EEN81528.1"/>
    </source>
</evidence>
<sequence length="181" mass="20872">MIKKFKRSETQMKKIIKLAIAGFIGIITFTLLLNPIRVSAHEDADIPQVTEKEYLNNINGVKQIDSDQYLELVNSGDASSDFVVYFGFKECPYCRAVSRTLKQFISEAKHPIYYMNMDESFTETTADDYKQILESLSPFKFHGTPTFAYFHNNKIRNMLVGYPITLQQFTQTEVSVLNKQQ</sequence>
<dbReference type="Pfam" id="PF20207">
    <property type="entry name" value="DUF6568"/>
    <property type="match status" value="1"/>
</dbReference>
<organism evidence="1 2">
    <name type="scientific">Lacticaseibacillus rhamnosus (strain LMS2-1)</name>
    <dbReference type="NCBI Taxonomy" id="525361"/>
    <lineage>
        <taxon>Bacteria</taxon>
        <taxon>Bacillati</taxon>
        <taxon>Bacillota</taxon>
        <taxon>Bacilli</taxon>
        <taxon>Lactobacillales</taxon>
        <taxon>Lactobacillaceae</taxon>
        <taxon>Lacticaseibacillus</taxon>
    </lineage>
</organism>
<dbReference type="HOGENOM" id="CLU_121850_2_0_9"/>
<dbReference type="CDD" id="cd02947">
    <property type="entry name" value="TRX_family"/>
    <property type="match status" value="1"/>
</dbReference>
<evidence type="ECO:0000313" key="2">
    <source>
        <dbReference type="Proteomes" id="UP000004525"/>
    </source>
</evidence>
<dbReference type="NCBIfam" id="TIGR01295">
    <property type="entry name" value="PedC_BrcD"/>
    <property type="match status" value="1"/>
</dbReference>
<dbReference type="Gene3D" id="3.40.30.10">
    <property type="entry name" value="Glutaredoxin"/>
    <property type="match status" value="1"/>
</dbReference>
<proteinExistence type="predicted"/>
<dbReference type="EMBL" id="ACIZ01000017">
    <property type="protein sequence ID" value="EEN81528.1"/>
    <property type="molecule type" value="Genomic_DNA"/>
</dbReference>
<dbReference type="InterPro" id="IPR046698">
    <property type="entry name" value="PedC-like"/>
</dbReference>
<gene>
    <name evidence="1" type="ORF">HMPREF0539_0350</name>
</gene>
<protein>
    <submittedName>
        <fullName evidence="1">Bacteriocin transport accessory protein</fullName>
    </submittedName>
</protein>
<reference evidence="1" key="1">
    <citation type="submission" date="2009-01" db="EMBL/GenBank/DDBJ databases">
        <authorList>
            <person name="Qin X."/>
            <person name="Bachman B."/>
            <person name="Battles P."/>
            <person name="Bell A."/>
            <person name="Bess C."/>
            <person name="Bickham C."/>
            <person name="Chaboub L."/>
            <person name="Chen D."/>
            <person name="Coyle M."/>
            <person name="Deiros D.R."/>
            <person name="Dinh H."/>
            <person name="Forbes L."/>
            <person name="Fowler G."/>
            <person name="Francisco L."/>
            <person name="Fu Q."/>
            <person name="Gubbala S."/>
            <person name="Hale W."/>
            <person name="Han Y."/>
            <person name="Hemphill L."/>
            <person name="Highlander S.K."/>
            <person name="Hirani K."/>
            <person name="Hogues M."/>
            <person name="Jackson L."/>
            <person name="Jakkamsetti A."/>
            <person name="Javaid M."/>
            <person name="Jiang H."/>
            <person name="Korchina V."/>
            <person name="Kovar C."/>
            <person name="Lara F."/>
            <person name="Lee S."/>
            <person name="Mata R."/>
            <person name="Mathew T."/>
            <person name="Moen C."/>
            <person name="Morales K."/>
            <person name="Munidasa M."/>
            <person name="Nazareth L."/>
            <person name="Ngo R."/>
            <person name="Nguyen L."/>
            <person name="Okwuonu G."/>
            <person name="Ongeri F."/>
            <person name="Patil S."/>
            <person name="Petrosino J."/>
            <person name="Pham C."/>
            <person name="Pham P."/>
            <person name="Pu L.-L."/>
            <person name="Puazo M."/>
            <person name="Raj R."/>
            <person name="Reid J."/>
            <person name="Rouhana J."/>
            <person name="Saada N."/>
            <person name="Shang Y."/>
            <person name="Simmons D."/>
            <person name="Thornton R."/>
            <person name="Warren J."/>
            <person name="Weissenberger G."/>
            <person name="Zhang J."/>
            <person name="Zhang L."/>
            <person name="Zhou C."/>
            <person name="Zhu D."/>
            <person name="Muzny D."/>
            <person name="Worley K."/>
            <person name="Gibbs R."/>
        </authorList>
    </citation>
    <scope>NUCLEOTIDE SEQUENCE [LARGE SCALE GENOMIC DNA]</scope>
    <source>
        <strain evidence="1">LMS2-1</strain>
    </source>
</reference>
<keyword evidence="2" id="KW-1185">Reference proteome</keyword>
<comment type="caution">
    <text evidence="1">The sequence shown here is derived from an EMBL/GenBank/DDBJ whole genome shotgun (WGS) entry which is preliminary data.</text>
</comment>
<dbReference type="InterPro" id="IPR036249">
    <property type="entry name" value="Thioredoxin-like_sf"/>
</dbReference>
<dbReference type="SUPFAM" id="SSF52833">
    <property type="entry name" value="Thioredoxin-like"/>
    <property type="match status" value="1"/>
</dbReference>
<dbReference type="InterPro" id="IPR005985">
    <property type="entry name" value="PedC_BrcD"/>
</dbReference>
<accession>C2JTW6</accession>
<dbReference type="AlphaFoldDB" id="C2JTW6"/>
<dbReference type="Proteomes" id="UP000004525">
    <property type="component" value="Unassembled WGS sequence"/>
</dbReference>
<name>C2JTW6_LACRM</name>